<dbReference type="InterPro" id="IPR025406">
    <property type="entry name" value="DUF4132"/>
</dbReference>
<dbReference type="AlphaFoldDB" id="A0A5C6BUU7"/>
<dbReference type="RefSeq" id="WP_146407783.1">
    <property type="nucleotide sequence ID" value="NZ_SJPU01000002.1"/>
</dbReference>
<protein>
    <recommendedName>
        <fullName evidence="1">DUF4132 domain-containing protein</fullName>
    </recommendedName>
</protein>
<organism evidence="2 3">
    <name type="scientific">Allorhodopirellula heiligendammensis</name>
    <dbReference type="NCBI Taxonomy" id="2714739"/>
    <lineage>
        <taxon>Bacteria</taxon>
        <taxon>Pseudomonadati</taxon>
        <taxon>Planctomycetota</taxon>
        <taxon>Planctomycetia</taxon>
        <taxon>Pirellulales</taxon>
        <taxon>Pirellulaceae</taxon>
        <taxon>Allorhodopirellula</taxon>
    </lineage>
</organism>
<evidence type="ECO:0000313" key="3">
    <source>
        <dbReference type="Proteomes" id="UP000319908"/>
    </source>
</evidence>
<comment type="caution">
    <text evidence="2">The sequence shown here is derived from an EMBL/GenBank/DDBJ whole genome shotgun (WGS) entry which is preliminary data.</text>
</comment>
<dbReference type="OrthoDB" id="4518949at2"/>
<sequence length="297" mass="33513">MVEQSEVAWLPGERDYQIGLRDGKLVCRNPKGKTLASVPKWLKESEAAESLRALAEWLDDHRSECLHQVERWMLRSLSIPREVLQEIWPDSDWQASLKNLVVAPVDARGKADFEQTGLLRDVDAKRGCGVIDLDGETQWLKSPALMVPHPILIADLAELRELASDLAISQTIDQLYRPVNRATAEQRDLKSINDYSDGMFEQLNFALALCRRLGYPVRGGYATCRIWESDTMTEARYYVGDEYPESETYTGQLVFVDASERAVKIGDLGAVTFSEGVRMAEAIFAKRKVEESAEENT</sequence>
<reference evidence="2 3" key="1">
    <citation type="journal article" date="2020" name="Antonie Van Leeuwenhoek">
        <title>Rhodopirellula heiligendammensis sp. nov., Rhodopirellula pilleata sp. nov., and Rhodopirellula solitaria sp. nov. isolated from natural or artificial marine surfaces in Northern Germany and California, USA, and emended description of the genus Rhodopirellula.</title>
        <authorList>
            <person name="Kallscheuer N."/>
            <person name="Wiegand S."/>
            <person name="Jogler M."/>
            <person name="Boedeker C."/>
            <person name="Peeters S.H."/>
            <person name="Rast P."/>
            <person name="Heuer A."/>
            <person name="Jetten M.S.M."/>
            <person name="Rohde M."/>
            <person name="Jogler C."/>
        </authorList>
    </citation>
    <scope>NUCLEOTIDE SEQUENCE [LARGE SCALE GENOMIC DNA]</scope>
    <source>
        <strain evidence="2 3">Poly21</strain>
    </source>
</reference>
<proteinExistence type="predicted"/>
<gene>
    <name evidence="2" type="ORF">Poly21_32580</name>
</gene>
<dbReference type="Pfam" id="PF13569">
    <property type="entry name" value="DUF4132"/>
    <property type="match status" value="1"/>
</dbReference>
<evidence type="ECO:0000259" key="1">
    <source>
        <dbReference type="Pfam" id="PF13569"/>
    </source>
</evidence>
<name>A0A5C6BUU7_9BACT</name>
<evidence type="ECO:0000313" key="2">
    <source>
        <dbReference type="EMBL" id="TWU16053.1"/>
    </source>
</evidence>
<keyword evidence="3" id="KW-1185">Reference proteome</keyword>
<accession>A0A5C6BUU7</accession>
<feature type="domain" description="DUF4132" evidence="1">
    <location>
        <begin position="32"/>
        <end position="215"/>
    </location>
</feature>
<dbReference type="EMBL" id="SJPU01000002">
    <property type="protein sequence ID" value="TWU16053.1"/>
    <property type="molecule type" value="Genomic_DNA"/>
</dbReference>
<dbReference type="Proteomes" id="UP000319908">
    <property type="component" value="Unassembled WGS sequence"/>
</dbReference>